<dbReference type="Gene3D" id="3.40.50.1000">
    <property type="entry name" value="HAD superfamily/HAD-like"/>
    <property type="match status" value="2"/>
</dbReference>
<keyword evidence="1" id="KW-0378">Hydrolase</keyword>
<dbReference type="SUPFAM" id="SSF56784">
    <property type="entry name" value="HAD-like"/>
    <property type="match status" value="1"/>
</dbReference>
<dbReference type="SUPFAM" id="SSF102114">
    <property type="entry name" value="Radical SAM enzymes"/>
    <property type="match status" value="1"/>
</dbReference>
<dbReference type="InterPro" id="IPR047771">
    <property type="entry name" value="Radical_SAM_STM4011-like"/>
</dbReference>
<protein>
    <submittedName>
        <fullName evidence="1">HAD hydrolase, family IIB</fullName>
    </submittedName>
</protein>
<reference evidence="1 2" key="1">
    <citation type="submission" date="2007-03" db="EMBL/GenBank/DDBJ databases">
        <authorList>
            <person name="Fulton L."/>
            <person name="Clifton S."/>
            <person name="Fulton B."/>
            <person name="Xu J."/>
            <person name="Minx P."/>
            <person name="Pepin K.H."/>
            <person name="Johnson M."/>
            <person name="Thiruvilangam P."/>
            <person name="Bhonagiri V."/>
            <person name="Nash W.E."/>
            <person name="Mardis E.R."/>
            <person name="Wilson R.K."/>
        </authorList>
    </citation>
    <scope>NUCLEOTIDE SEQUENCE [LARGE SCALE GENOMIC DNA]</scope>
    <source>
        <strain evidence="2">ATCC 8483 / DSM 1896 / JCM 5824 / BCRC 10623 / CCUG 4943 / NCTC 11153</strain>
    </source>
</reference>
<dbReference type="GO" id="GO:0000287">
    <property type="term" value="F:magnesium ion binding"/>
    <property type="evidence" value="ECO:0007669"/>
    <property type="project" value="TreeGrafter"/>
</dbReference>
<name>A0AAN3ABQ6_BACO1</name>
<evidence type="ECO:0000313" key="1">
    <source>
        <dbReference type="EMBL" id="EDO13441.1"/>
    </source>
</evidence>
<dbReference type="GO" id="GO:0016791">
    <property type="term" value="F:phosphatase activity"/>
    <property type="evidence" value="ECO:0007669"/>
    <property type="project" value="TreeGrafter"/>
</dbReference>
<sequence length="526" mass="59483">MNEIEMENEGSLLSFRRIYYRGKLNSCNYTCSYCPFGKKSHLADTTQDEQAWNRFIAAIEQWKGEPLQLFIIPYGEALIHRYYRKGMMHLAALPQVAGISCQTNLSFPAKHWLDEIRVTPTVISKIRLWASFHPEMTSVEKFAHQIHILHHAGIQVCAGAVGNPSAKAVLNDLRNALLPDIYLFINAMQGLRAPLSQEDIQFFRQLDNLFEYDLKNAPVQWEVCAGGRNNCFIDWKGDMYACPRSRVKIGNFYQGDGAVLPLSCERKVCDCYIAFSNLNNHPLHRIMGEGAFWRIPDKPLITTVFFDVDGTLTDSQGKVSESYANALRYMAQSVSLYLATSLSMEQAKKKLGKALFYLFRGGVFADGGLLSYSGQIRCLPVKVYPEVYGESAKVTIHNYEGVVYKYSILVRDKEQREAILIRLKENPCQVFHKAPLITVIHPEASKKEGVIQLCKALSLSFEHTLVVGNSLKDWPMMSVVSHSCAVMNAEPLLKERARYTLNPDRLAAFFRFSNGDPIDQTSSDNS</sequence>
<dbReference type="PANTHER" id="PTHR10000">
    <property type="entry name" value="PHOSPHOSERINE PHOSPHATASE"/>
    <property type="match status" value="1"/>
</dbReference>
<dbReference type="Gene3D" id="3.20.20.70">
    <property type="entry name" value="Aldolase class I"/>
    <property type="match status" value="1"/>
</dbReference>
<dbReference type="GO" id="GO:0005829">
    <property type="term" value="C:cytosol"/>
    <property type="evidence" value="ECO:0007669"/>
    <property type="project" value="TreeGrafter"/>
</dbReference>
<organism evidence="1 2">
    <name type="scientific">Bacteroides ovatus (strain ATCC 8483 / DSM 1896 / JCM 5824 / BCRC 10623 / CCUG 4943 / NCTC 11153)</name>
    <dbReference type="NCBI Taxonomy" id="411476"/>
    <lineage>
        <taxon>Bacteria</taxon>
        <taxon>Pseudomonadati</taxon>
        <taxon>Bacteroidota</taxon>
        <taxon>Bacteroidia</taxon>
        <taxon>Bacteroidales</taxon>
        <taxon>Bacteroidaceae</taxon>
        <taxon>Bacteroides</taxon>
    </lineage>
</organism>
<dbReference type="InterPro" id="IPR023214">
    <property type="entry name" value="HAD_sf"/>
</dbReference>
<dbReference type="AlphaFoldDB" id="A0AAN3ABQ6"/>
<dbReference type="Proteomes" id="UP000005475">
    <property type="component" value="Unassembled WGS sequence"/>
</dbReference>
<dbReference type="InterPro" id="IPR058240">
    <property type="entry name" value="rSAM_sf"/>
</dbReference>
<dbReference type="Pfam" id="PF08282">
    <property type="entry name" value="Hydrolase_3"/>
    <property type="match status" value="2"/>
</dbReference>
<dbReference type="NCBIfam" id="NF038073">
    <property type="entry name" value="rSAM_STM4011"/>
    <property type="match status" value="1"/>
</dbReference>
<proteinExistence type="predicted"/>
<evidence type="ECO:0000313" key="2">
    <source>
        <dbReference type="Proteomes" id="UP000005475"/>
    </source>
</evidence>
<gene>
    <name evidence="1" type="ORF">BACOVA_00794</name>
</gene>
<dbReference type="InterPro" id="IPR013785">
    <property type="entry name" value="Aldolase_TIM"/>
</dbReference>
<comment type="caution">
    <text evidence="1">The sequence shown here is derived from an EMBL/GenBank/DDBJ whole genome shotgun (WGS) entry which is preliminary data.</text>
</comment>
<dbReference type="PANTHER" id="PTHR10000:SF8">
    <property type="entry name" value="HAD SUPERFAMILY HYDROLASE-LIKE, TYPE 3"/>
    <property type="match status" value="1"/>
</dbReference>
<dbReference type="InterPro" id="IPR036412">
    <property type="entry name" value="HAD-like_sf"/>
</dbReference>
<dbReference type="EMBL" id="AAXF02000038">
    <property type="protein sequence ID" value="EDO13441.1"/>
    <property type="molecule type" value="Genomic_DNA"/>
</dbReference>
<accession>A0AAN3ABQ6</accession>
<reference evidence="2" key="2">
    <citation type="submission" date="2007-04" db="EMBL/GenBank/DDBJ databases">
        <title>Draft genome sequence of Bacteroides ovatus (ATCC 8483).</title>
        <authorList>
            <person name="Sudarsanam P."/>
            <person name="Ley R."/>
            <person name="Guruge J."/>
            <person name="Turnbaugh P.J."/>
            <person name="Mahowald M."/>
            <person name="Liep D."/>
            <person name="Gordon J."/>
        </authorList>
    </citation>
    <scope>NUCLEOTIDE SEQUENCE [LARGE SCALE GENOMIC DNA]</scope>
    <source>
        <strain evidence="2">ATCC 8483 / DSM 1896 / JCM 5824 / BCRC 10623 / CCUG 4943 / NCTC 11153</strain>
    </source>
</reference>